<dbReference type="InterPro" id="IPR008271">
    <property type="entry name" value="Ser/Thr_kinase_AS"/>
</dbReference>
<keyword evidence="9" id="KW-0430">Lectin</keyword>
<keyword evidence="6" id="KW-0808">Transferase</keyword>
<organism evidence="21 23">
    <name type="scientific">Oryza meyeriana var. granulata</name>
    <dbReference type="NCBI Taxonomy" id="110450"/>
    <lineage>
        <taxon>Eukaryota</taxon>
        <taxon>Viridiplantae</taxon>
        <taxon>Streptophyta</taxon>
        <taxon>Embryophyta</taxon>
        <taxon>Tracheophyta</taxon>
        <taxon>Spermatophyta</taxon>
        <taxon>Magnoliopsida</taxon>
        <taxon>Liliopsida</taxon>
        <taxon>Poales</taxon>
        <taxon>Poaceae</taxon>
        <taxon>BOP clade</taxon>
        <taxon>Oryzoideae</taxon>
        <taxon>Oryzeae</taxon>
        <taxon>Oryzinae</taxon>
        <taxon>Oryza</taxon>
        <taxon>Oryza meyeriana</taxon>
    </lineage>
</organism>
<evidence type="ECO:0000256" key="18">
    <source>
        <dbReference type="RuleBase" id="RU000304"/>
    </source>
</evidence>
<accession>A0A6G1EW98</accession>
<keyword evidence="23" id="KW-1185">Reference proteome</keyword>
<keyword evidence="14 19" id="KW-0472">Membrane</keyword>
<evidence type="ECO:0000256" key="12">
    <source>
        <dbReference type="ARBA" id="ARBA00022840"/>
    </source>
</evidence>
<comment type="subcellular location">
    <subcellularLocation>
        <location evidence="1">Membrane</location>
        <topology evidence="1">Single-pass type I membrane protein</topology>
    </subcellularLocation>
</comment>
<comment type="similarity">
    <text evidence="18">Belongs to the protein kinase superfamily.</text>
</comment>
<evidence type="ECO:0000256" key="8">
    <source>
        <dbReference type="ARBA" id="ARBA00022729"/>
    </source>
</evidence>
<keyword evidence="10 17" id="KW-0547">Nucleotide-binding</keyword>
<proteinExistence type="inferred from homology"/>
<comment type="caution">
    <text evidence="21">The sequence shown here is derived from an EMBL/GenBank/DDBJ whole genome shotgun (WGS) entry which is preliminary data.</text>
</comment>
<evidence type="ECO:0000256" key="9">
    <source>
        <dbReference type="ARBA" id="ARBA00022734"/>
    </source>
</evidence>
<feature type="domain" description="Protein kinase" evidence="20">
    <location>
        <begin position="85"/>
        <end position="218"/>
    </location>
</feature>
<name>A0A6G1EW98_9ORYZ</name>
<dbReference type="InterPro" id="IPR000719">
    <property type="entry name" value="Prot_kinase_dom"/>
</dbReference>
<feature type="transmembrane region" description="Helical" evidence="19">
    <location>
        <begin position="29"/>
        <end position="49"/>
    </location>
</feature>
<keyword evidence="5 18" id="KW-0723">Serine/threonine-protein kinase</keyword>
<dbReference type="Proteomes" id="UP000479710">
    <property type="component" value="Unassembled WGS sequence"/>
</dbReference>
<evidence type="ECO:0000256" key="2">
    <source>
        <dbReference type="ARBA" id="ARBA00008536"/>
    </source>
</evidence>
<dbReference type="InterPro" id="IPR050528">
    <property type="entry name" value="L-type_Lectin-RKs"/>
</dbReference>
<evidence type="ECO:0000256" key="6">
    <source>
        <dbReference type="ARBA" id="ARBA00022679"/>
    </source>
</evidence>
<dbReference type="GO" id="GO:0016020">
    <property type="term" value="C:membrane"/>
    <property type="evidence" value="ECO:0007669"/>
    <property type="project" value="UniProtKB-SubCell"/>
</dbReference>
<dbReference type="SUPFAM" id="SSF56112">
    <property type="entry name" value="Protein kinase-like (PK-like)"/>
    <property type="match status" value="1"/>
</dbReference>
<dbReference type="GO" id="GO:0030246">
    <property type="term" value="F:carbohydrate binding"/>
    <property type="evidence" value="ECO:0007669"/>
    <property type="project" value="UniProtKB-KW"/>
</dbReference>
<evidence type="ECO:0000256" key="10">
    <source>
        <dbReference type="ARBA" id="ARBA00022741"/>
    </source>
</evidence>
<evidence type="ECO:0000256" key="15">
    <source>
        <dbReference type="ARBA" id="ARBA00023170"/>
    </source>
</evidence>
<evidence type="ECO:0000313" key="23">
    <source>
        <dbReference type="Proteomes" id="UP000479710"/>
    </source>
</evidence>
<dbReference type="FunFam" id="3.30.200.20:FF:000112">
    <property type="entry name" value="Lectin-domain containing receptor kinase A4.3"/>
    <property type="match status" value="1"/>
</dbReference>
<evidence type="ECO:0000256" key="1">
    <source>
        <dbReference type="ARBA" id="ARBA00004479"/>
    </source>
</evidence>
<reference evidence="21 23" key="1">
    <citation type="submission" date="2019-11" db="EMBL/GenBank/DDBJ databases">
        <title>Whole genome sequence of Oryza granulata.</title>
        <authorList>
            <person name="Li W."/>
        </authorList>
    </citation>
    <scope>NUCLEOTIDE SEQUENCE [LARGE SCALE GENOMIC DNA]</scope>
    <source>
        <strain evidence="23">cv. Menghai</strain>
        <tissue evidence="21">Leaf</tissue>
    </source>
</reference>
<dbReference type="PANTHER" id="PTHR27007">
    <property type="match status" value="1"/>
</dbReference>
<keyword evidence="11" id="KW-0418">Kinase</keyword>
<dbReference type="PROSITE" id="PS00108">
    <property type="entry name" value="PROTEIN_KINASE_ST"/>
    <property type="match status" value="1"/>
</dbReference>
<dbReference type="GO" id="GO:0004713">
    <property type="term" value="F:protein tyrosine kinase activity"/>
    <property type="evidence" value="ECO:0007669"/>
    <property type="project" value="InterPro"/>
</dbReference>
<dbReference type="Pfam" id="PF00069">
    <property type="entry name" value="Pkinase"/>
    <property type="match status" value="1"/>
</dbReference>
<dbReference type="Gene3D" id="3.30.200.20">
    <property type="entry name" value="Phosphorylase Kinase, domain 1"/>
    <property type="match status" value="1"/>
</dbReference>
<evidence type="ECO:0000256" key="4">
    <source>
        <dbReference type="ARBA" id="ARBA00012513"/>
    </source>
</evidence>
<dbReference type="InterPro" id="IPR020635">
    <property type="entry name" value="Tyr_kinase_cat_dom"/>
</dbReference>
<dbReference type="EC" id="2.7.11.1" evidence="4"/>
<evidence type="ECO:0000256" key="17">
    <source>
        <dbReference type="PROSITE-ProRule" id="PRU10141"/>
    </source>
</evidence>
<dbReference type="PROSITE" id="PS50011">
    <property type="entry name" value="PROTEIN_KINASE_DOM"/>
    <property type="match status" value="1"/>
</dbReference>
<evidence type="ECO:0000256" key="3">
    <source>
        <dbReference type="ARBA" id="ARBA00010217"/>
    </source>
</evidence>
<comment type="similarity">
    <text evidence="3">In the C-terminal section; belongs to the protein kinase superfamily. Ser/Thr protein kinase family.</text>
</comment>
<dbReference type="GO" id="GO:0005524">
    <property type="term" value="F:ATP binding"/>
    <property type="evidence" value="ECO:0007669"/>
    <property type="project" value="UniProtKB-UniRule"/>
</dbReference>
<evidence type="ECO:0000256" key="5">
    <source>
        <dbReference type="ARBA" id="ARBA00022527"/>
    </source>
</evidence>
<dbReference type="Gene3D" id="1.10.510.10">
    <property type="entry name" value="Transferase(Phosphotransferase) domain 1"/>
    <property type="match status" value="1"/>
</dbReference>
<comment type="similarity">
    <text evidence="2">In the N-terminal section; belongs to the leguminous lectin family.</text>
</comment>
<dbReference type="InterPro" id="IPR011009">
    <property type="entry name" value="Kinase-like_dom_sf"/>
</dbReference>
<evidence type="ECO:0000313" key="21">
    <source>
        <dbReference type="EMBL" id="KAF0928914.1"/>
    </source>
</evidence>
<evidence type="ECO:0000256" key="13">
    <source>
        <dbReference type="ARBA" id="ARBA00022989"/>
    </source>
</evidence>
<keyword evidence="16" id="KW-0325">Glycoprotein</keyword>
<dbReference type="EMBL" id="SPHZ02000002">
    <property type="protein sequence ID" value="KAF0928919.1"/>
    <property type="molecule type" value="Genomic_DNA"/>
</dbReference>
<protein>
    <recommendedName>
        <fullName evidence="4">non-specific serine/threonine protein kinase</fullName>
        <ecNumber evidence="4">2.7.11.1</ecNumber>
    </recommendedName>
</protein>
<sequence>MAQGLDYAKLPSLPPVTATAASKHMAAKIWVPVSLSVTVVAIVGLLLLFTRHRRRMYVELMEDWEAEFGPHRFAYKDLHKATRGFHDDMVLGVGGFGKVYKGVMSGSGIDVAIKKVCHDSKQGMRELIAEIVSLGRLRHRNVVQSLGYCQRKGELLLVYDYMTNDSLDRYLYGKGKPALNWIQRIHIIKGVAFGLLYLYEDWEQVVIYRDIKASNVLT</sequence>
<evidence type="ECO:0000256" key="19">
    <source>
        <dbReference type="SAM" id="Phobius"/>
    </source>
</evidence>
<keyword evidence="7 19" id="KW-0812">Transmembrane</keyword>
<evidence type="ECO:0000259" key="20">
    <source>
        <dbReference type="PROSITE" id="PS50011"/>
    </source>
</evidence>
<gene>
    <name evidence="21" type="ORF">E2562_010761</name>
    <name evidence="22" type="ORF">E2562_010766</name>
</gene>
<dbReference type="GO" id="GO:0004674">
    <property type="term" value="F:protein serine/threonine kinase activity"/>
    <property type="evidence" value="ECO:0007669"/>
    <property type="project" value="UniProtKB-KW"/>
</dbReference>
<evidence type="ECO:0000256" key="14">
    <source>
        <dbReference type="ARBA" id="ARBA00023136"/>
    </source>
</evidence>
<dbReference type="EMBL" id="SPHZ02000002">
    <property type="protein sequence ID" value="KAF0928914.1"/>
    <property type="molecule type" value="Genomic_DNA"/>
</dbReference>
<feature type="binding site" evidence="17">
    <location>
        <position position="115"/>
    </location>
    <ligand>
        <name>ATP</name>
        <dbReference type="ChEBI" id="CHEBI:30616"/>
    </ligand>
</feature>
<evidence type="ECO:0000256" key="16">
    <source>
        <dbReference type="ARBA" id="ARBA00023180"/>
    </source>
</evidence>
<evidence type="ECO:0000313" key="22">
    <source>
        <dbReference type="EMBL" id="KAF0928919.1"/>
    </source>
</evidence>
<dbReference type="InterPro" id="IPR017441">
    <property type="entry name" value="Protein_kinase_ATP_BS"/>
</dbReference>
<keyword evidence="13 19" id="KW-1133">Transmembrane helix</keyword>
<evidence type="ECO:0000256" key="7">
    <source>
        <dbReference type="ARBA" id="ARBA00022692"/>
    </source>
</evidence>
<dbReference type="PROSITE" id="PS00107">
    <property type="entry name" value="PROTEIN_KINASE_ATP"/>
    <property type="match status" value="1"/>
</dbReference>
<dbReference type="AlphaFoldDB" id="A0A6G1EW98"/>
<evidence type="ECO:0000256" key="11">
    <source>
        <dbReference type="ARBA" id="ARBA00022777"/>
    </source>
</evidence>
<dbReference type="OrthoDB" id="683371at2759"/>
<keyword evidence="12 17" id="KW-0067">ATP-binding</keyword>
<keyword evidence="15" id="KW-0675">Receptor</keyword>
<dbReference type="SMART" id="SM00219">
    <property type="entry name" value="TyrKc"/>
    <property type="match status" value="1"/>
</dbReference>
<keyword evidence="8" id="KW-0732">Signal</keyword>